<evidence type="ECO:0000256" key="1">
    <source>
        <dbReference type="SAM" id="MobiDB-lite"/>
    </source>
</evidence>
<evidence type="ECO:0000313" key="3">
    <source>
        <dbReference type="Proteomes" id="UP000187283"/>
    </source>
</evidence>
<dbReference type="AlphaFoldDB" id="A0A1R1YD26"/>
<evidence type="ECO:0008006" key="4">
    <source>
        <dbReference type="Google" id="ProtNLM"/>
    </source>
</evidence>
<organism evidence="2 3">
    <name type="scientific">Smittium culicis</name>
    <dbReference type="NCBI Taxonomy" id="133412"/>
    <lineage>
        <taxon>Eukaryota</taxon>
        <taxon>Fungi</taxon>
        <taxon>Fungi incertae sedis</taxon>
        <taxon>Zoopagomycota</taxon>
        <taxon>Kickxellomycotina</taxon>
        <taxon>Harpellomycetes</taxon>
        <taxon>Harpellales</taxon>
        <taxon>Legeriomycetaceae</taxon>
        <taxon>Smittium</taxon>
    </lineage>
</organism>
<feature type="region of interest" description="Disordered" evidence="1">
    <location>
        <begin position="1"/>
        <end position="100"/>
    </location>
</feature>
<keyword evidence="3" id="KW-1185">Reference proteome</keyword>
<gene>
    <name evidence="2" type="ORF">AYI70_g1326</name>
</gene>
<protein>
    <recommendedName>
        <fullName evidence="4">Histone chaperone domain-containing protein</fullName>
    </recommendedName>
</protein>
<evidence type="ECO:0000313" key="2">
    <source>
        <dbReference type="EMBL" id="OMJ24793.1"/>
    </source>
</evidence>
<feature type="compositionally biased region" description="Basic and acidic residues" evidence="1">
    <location>
        <begin position="1"/>
        <end position="10"/>
    </location>
</feature>
<dbReference type="EMBL" id="LSSN01000276">
    <property type="protein sequence ID" value="OMJ24793.1"/>
    <property type="molecule type" value="Genomic_DNA"/>
</dbReference>
<sequence>MDGASKKEEAGSQAVQVTGANDVVDIDEASDSEGSGIRAASYGEANATSSRGSKKRKSQIPDSSSGTDSESNAVLSGGRRMRGNLSKVLNYDSGETDGEDIIVDEEVSDEEEDAIMETQNSFIVSDDSE</sequence>
<proteinExistence type="predicted"/>
<dbReference type="OrthoDB" id="10608149at2759"/>
<name>A0A1R1YD26_9FUNG</name>
<accession>A0A1R1YD26</accession>
<comment type="caution">
    <text evidence="2">The sequence shown here is derived from an EMBL/GenBank/DDBJ whole genome shotgun (WGS) entry which is preliminary data.</text>
</comment>
<reference evidence="2 3" key="1">
    <citation type="submission" date="2017-01" db="EMBL/GenBank/DDBJ databases">
        <authorList>
            <person name="Mah S.A."/>
            <person name="Swanson W.J."/>
            <person name="Moy G.W."/>
            <person name="Vacquier V.D."/>
        </authorList>
    </citation>
    <scope>NUCLEOTIDE SEQUENCE [LARGE SCALE GENOMIC DNA]</scope>
    <source>
        <strain evidence="2 3">GSMNP</strain>
    </source>
</reference>
<feature type="compositionally biased region" description="Polar residues" evidence="1">
    <location>
        <begin position="60"/>
        <end position="74"/>
    </location>
</feature>
<dbReference type="Proteomes" id="UP000187283">
    <property type="component" value="Unassembled WGS sequence"/>
</dbReference>